<dbReference type="InterPro" id="IPR038901">
    <property type="entry name" value="HEXDC-like"/>
</dbReference>
<dbReference type="EMBL" id="MWDQ01000037">
    <property type="protein sequence ID" value="OQB74546.1"/>
    <property type="molecule type" value="Genomic_DNA"/>
</dbReference>
<accession>A0A1V6CCE7</accession>
<dbReference type="InterPro" id="IPR015883">
    <property type="entry name" value="Glyco_hydro_20_cat"/>
</dbReference>
<dbReference type="PANTHER" id="PTHR21040:SF13">
    <property type="entry name" value="BETA-N-ACETYLHEXOSAMINIDASE"/>
    <property type="match status" value="1"/>
</dbReference>
<feature type="domain" description="Glycoside hydrolase family 20 catalytic" evidence="3">
    <location>
        <begin position="76"/>
        <end position="249"/>
    </location>
</feature>
<dbReference type="AlphaFoldDB" id="A0A1V6CCE7"/>
<comment type="similarity">
    <text evidence="1">Belongs to the glycosyl hydrolase 20 family.</text>
</comment>
<protein>
    <submittedName>
        <fullName evidence="4">Glycosyl hydrolase family 20, catalytic domain</fullName>
    </submittedName>
</protein>
<name>A0A1V6CCE7_UNCT6</name>
<dbReference type="Gene3D" id="3.20.20.80">
    <property type="entry name" value="Glycosidases"/>
    <property type="match status" value="1"/>
</dbReference>
<proteinExistence type="inferred from homology"/>
<organism evidence="4">
    <name type="scientific">candidate division TA06 bacterium ADurb.Bin131</name>
    <dbReference type="NCBI Taxonomy" id="1852827"/>
    <lineage>
        <taxon>Bacteria</taxon>
        <taxon>Bacteria division TA06</taxon>
    </lineage>
</organism>
<dbReference type="InterPro" id="IPR017853">
    <property type="entry name" value="GH"/>
</dbReference>
<evidence type="ECO:0000256" key="1">
    <source>
        <dbReference type="ARBA" id="ARBA00006285"/>
    </source>
</evidence>
<keyword evidence="2 4" id="KW-0378">Hydrolase</keyword>
<evidence type="ECO:0000259" key="3">
    <source>
        <dbReference type="Pfam" id="PF00728"/>
    </source>
</evidence>
<dbReference type="PANTHER" id="PTHR21040">
    <property type="entry name" value="BCDNA.GH04120"/>
    <property type="match status" value="1"/>
</dbReference>
<evidence type="ECO:0000313" key="4">
    <source>
        <dbReference type="EMBL" id="OQB74546.1"/>
    </source>
</evidence>
<sequence>MIFNDKKTLPCWRKEFPQPAIKNRFFHIDLKGPKIPVHILSSLLEQIARWGINGVVVEYEHRLPYLPLPQQFPAYDRYKKSEIESLLEKAESLGIEWIPLVQTFGHVEYLSRIKGTEDLFENKNYPSQLCPSKENVKEYIRNLIDYICELHPKSRYIHVGQDETHQLGFCPQCSKRMKKFRDRMDLYFDHVMFVWDEVFKHNRIPMSWGDMFAGYGRLDLVEKVDKRVILLPWDYTSVDKTSKSVVYKGFRPSKKQFYNKYTEPEPLLTFVKSGQFFEDLDEEDIKKIGVGENEYPLGCGQIRIMARTGRPVWGTCAVYISADMQLHANYIRGFLNPVQMCDVITSLGGDGIIGTLWARGHSFAPINAPWTLSLYNIAQFAAGSWTGKRSPEDLKKIADEISYEIDMPKSFDKEWCLDDILWTVSAPCSSSGLYSKIETLDNILEILKKQDISGCFGEGLNLTLEAENIQNNLRYILEEARWWYSTRKEMPQMMKQDMRKRIQRFNSDIKRLKIPTEKYYLKWVGDKKSFNLWWENLFSLDIRIAKEVVQLLK</sequence>
<dbReference type="GO" id="GO:0005975">
    <property type="term" value="P:carbohydrate metabolic process"/>
    <property type="evidence" value="ECO:0007669"/>
    <property type="project" value="InterPro"/>
</dbReference>
<comment type="caution">
    <text evidence="4">The sequence shown here is derived from an EMBL/GenBank/DDBJ whole genome shotgun (WGS) entry which is preliminary data.</text>
</comment>
<gene>
    <name evidence="4" type="ORF">BWX89_00488</name>
</gene>
<evidence type="ECO:0000256" key="2">
    <source>
        <dbReference type="ARBA" id="ARBA00022801"/>
    </source>
</evidence>
<reference evidence="4" key="1">
    <citation type="submission" date="2017-02" db="EMBL/GenBank/DDBJ databases">
        <title>Delving into the versatile metabolic prowess of the omnipresent phylum Bacteroidetes.</title>
        <authorList>
            <person name="Nobu M.K."/>
            <person name="Mei R."/>
            <person name="Narihiro T."/>
            <person name="Kuroda K."/>
            <person name="Liu W.-T."/>
        </authorList>
    </citation>
    <scope>NUCLEOTIDE SEQUENCE</scope>
    <source>
        <strain evidence="4">ADurb.Bin131</strain>
    </source>
</reference>
<dbReference type="Proteomes" id="UP000485562">
    <property type="component" value="Unassembled WGS sequence"/>
</dbReference>
<dbReference type="Pfam" id="PF00728">
    <property type="entry name" value="Glyco_hydro_20"/>
    <property type="match status" value="1"/>
</dbReference>
<dbReference type="GO" id="GO:0004563">
    <property type="term" value="F:beta-N-acetylhexosaminidase activity"/>
    <property type="evidence" value="ECO:0007669"/>
    <property type="project" value="UniProtKB-ARBA"/>
</dbReference>
<dbReference type="SUPFAM" id="SSF51445">
    <property type="entry name" value="(Trans)glycosidases"/>
    <property type="match status" value="1"/>
</dbReference>